<accession>A0A2Z6GCB3</accession>
<dbReference type="EMBL" id="AP018738">
    <property type="protein sequence ID" value="BBE51251.1"/>
    <property type="molecule type" value="Genomic_DNA"/>
</dbReference>
<dbReference type="OrthoDB" id="9814740at2"/>
<dbReference type="STRING" id="1188319.OYT1_00704"/>
<keyword evidence="3" id="KW-1185">Reference proteome</keyword>
<protein>
    <recommendedName>
        <fullName evidence="4">Prevent-host-death protein</fullName>
    </recommendedName>
</protein>
<dbReference type="InterPro" id="IPR036165">
    <property type="entry name" value="YefM-like_sf"/>
</dbReference>
<reference evidence="2 3" key="1">
    <citation type="submission" date="2018-06" db="EMBL/GenBank/DDBJ databases">
        <title>OYT1 Genome Sequencing.</title>
        <authorList>
            <person name="Kato S."/>
            <person name="Itoh T."/>
            <person name="Ohkuma M."/>
        </authorList>
    </citation>
    <scope>NUCLEOTIDE SEQUENCE [LARGE SCALE GENOMIC DNA]</scope>
    <source>
        <strain evidence="2 3">OYT1</strain>
    </source>
</reference>
<dbReference type="AlphaFoldDB" id="A0A2Z6GCB3"/>
<sequence length="85" mass="9312">MSHISANELKTKGVAAIEAMLALHSEAVVSVRGKDRFVVMDIAQYNYLRECELDAALAETRADIKAGRVVEESADAHLSRLDKLV</sequence>
<evidence type="ECO:0008006" key="4">
    <source>
        <dbReference type="Google" id="ProtNLM"/>
    </source>
</evidence>
<evidence type="ECO:0000313" key="3">
    <source>
        <dbReference type="Proteomes" id="UP000033070"/>
    </source>
</evidence>
<dbReference type="KEGG" id="fam:OYT1_ch1713"/>
<evidence type="ECO:0000256" key="1">
    <source>
        <dbReference type="ARBA" id="ARBA00009981"/>
    </source>
</evidence>
<organism evidence="2 3">
    <name type="scientific">Ferriphaselus amnicola</name>
    <dbReference type="NCBI Taxonomy" id="1188319"/>
    <lineage>
        <taxon>Bacteria</taxon>
        <taxon>Pseudomonadati</taxon>
        <taxon>Pseudomonadota</taxon>
        <taxon>Betaproteobacteria</taxon>
        <taxon>Nitrosomonadales</taxon>
        <taxon>Gallionellaceae</taxon>
        <taxon>Ferriphaselus</taxon>
    </lineage>
</organism>
<proteinExistence type="inferred from homology"/>
<dbReference type="SUPFAM" id="SSF143120">
    <property type="entry name" value="YefM-like"/>
    <property type="match status" value="1"/>
</dbReference>
<dbReference type="Proteomes" id="UP000033070">
    <property type="component" value="Chromosome"/>
</dbReference>
<dbReference type="RefSeq" id="WP_062625934.1">
    <property type="nucleotide sequence ID" value="NZ_AP018738.1"/>
</dbReference>
<evidence type="ECO:0000313" key="2">
    <source>
        <dbReference type="EMBL" id="BBE51251.1"/>
    </source>
</evidence>
<comment type="similarity">
    <text evidence="1">Belongs to the phD/YefM antitoxin family.</text>
</comment>
<name>A0A2Z6GCB3_9PROT</name>
<gene>
    <name evidence="2" type="ORF">OYT1_ch1713</name>
</gene>